<evidence type="ECO:0000313" key="5">
    <source>
        <dbReference type="EMBL" id="KAH9529243.1"/>
    </source>
</evidence>
<dbReference type="GO" id="GO:0016226">
    <property type="term" value="P:iron-sulfur cluster assembly"/>
    <property type="evidence" value="ECO:0007669"/>
    <property type="project" value="TreeGrafter"/>
</dbReference>
<dbReference type="Pfam" id="PF25455">
    <property type="entry name" value="Beta-barrel_CAF17_C"/>
    <property type="match status" value="1"/>
</dbReference>
<sequence length="452" mass="51590">MINHGIWAAKSMTAAVNSALELIKLDMRIVFFCDPGISAKLFKLSRFIWQLRPVTNSCGNNYKQLTEAASFVAIHLRNKQLLRVSGPGSFIYLQSLLTNDMRKLLSANHAEQFSSLDHHNKLMPVIYSFILSAVGKVLCDLFVYRGRYIVADCNGYDGDGEFILEVDKGLATAVKRLLLGYNVNKNIKVELANDFNLWAILPASLLDKHQSIYNIDQTLSPIDSDDLKLVADPRIGYEHFGYRFLTRLGGSRLEDLGPYIKCQSNHERIRLIEGRIADYIGLKYQLGLAEGQNDIRSGHYFPFEMNGDFINAISLNKGLYTSEEKTIKIYSTQPIKQRVFPIEFLCSNHILRQKSPAPRTLIYSTNERRKVGQLHRRIGRFGIASLAIPLANNNIPRDIVTQDLYHIDTNLKLRASIPKWWPKNFDQIYLNAPKYPECLFNFDSQNSHVRIT</sequence>
<gene>
    <name evidence="5" type="primary">IBA57_1</name>
    <name evidence="5" type="ORF">DERF_003134</name>
</gene>
<evidence type="ECO:0000256" key="1">
    <source>
        <dbReference type="ARBA" id="ARBA00004173"/>
    </source>
</evidence>
<dbReference type="Proteomes" id="UP000790347">
    <property type="component" value="Unassembled WGS sequence"/>
</dbReference>
<dbReference type="InterPro" id="IPR057460">
    <property type="entry name" value="CAF17_C"/>
</dbReference>
<comment type="subcellular location">
    <subcellularLocation>
        <location evidence="1">Mitochondrion</location>
    </subcellularLocation>
</comment>
<dbReference type="SUPFAM" id="SSF103025">
    <property type="entry name" value="Folate-binding domain"/>
    <property type="match status" value="1"/>
</dbReference>
<feature type="domain" description="CAF17 C-terminal" evidence="4">
    <location>
        <begin position="337"/>
        <end position="423"/>
    </location>
</feature>
<evidence type="ECO:0000259" key="4">
    <source>
        <dbReference type="Pfam" id="PF25455"/>
    </source>
</evidence>
<organism evidence="5 6">
    <name type="scientific">Dermatophagoides farinae</name>
    <name type="common">American house dust mite</name>
    <dbReference type="NCBI Taxonomy" id="6954"/>
    <lineage>
        <taxon>Eukaryota</taxon>
        <taxon>Metazoa</taxon>
        <taxon>Ecdysozoa</taxon>
        <taxon>Arthropoda</taxon>
        <taxon>Chelicerata</taxon>
        <taxon>Arachnida</taxon>
        <taxon>Acari</taxon>
        <taxon>Acariformes</taxon>
        <taxon>Sarcoptiformes</taxon>
        <taxon>Astigmata</taxon>
        <taxon>Psoroptidia</taxon>
        <taxon>Analgoidea</taxon>
        <taxon>Pyroglyphidae</taxon>
        <taxon>Dermatophagoidinae</taxon>
        <taxon>Dermatophagoides</taxon>
    </lineage>
</organism>
<reference evidence="5" key="2">
    <citation type="journal article" date="2022" name="Res Sq">
        <title>Comparative Genomics Reveals Insights into the Divergent Evolution of Astigmatic Mites and Household Pest Adaptations.</title>
        <authorList>
            <person name="Xiong Q."/>
            <person name="Wan A.T.-Y."/>
            <person name="Liu X.-Y."/>
            <person name="Fung C.S.-H."/>
            <person name="Xiao X."/>
            <person name="Malainual N."/>
            <person name="Hou J."/>
            <person name="Wang L."/>
            <person name="Wang M."/>
            <person name="Yang K."/>
            <person name="Cui Y."/>
            <person name="Leung E."/>
            <person name="Nong W."/>
            <person name="Shin S.-K."/>
            <person name="Au S."/>
            <person name="Jeong K.Y."/>
            <person name="Chew F.T."/>
            <person name="Hui J."/>
            <person name="Leung T.F."/>
            <person name="Tungtrongchitr A."/>
            <person name="Zhong N."/>
            <person name="Liu Z."/>
            <person name="Tsui S."/>
        </authorList>
    </citation>
    <scope>NUCLEOTIDE SEQUENCE</scope>
    <source>
        <strain evidence="5">Derf</strain>
        <tissue evidence="5">Whole organism</tissue>
    </source>
</reference>
<dbReference type="GO" id="GO:0005759">
    <property type="term" value="C:mitochondrial matrix"/>
    <property type="evidence" value="ECO:0007669"/>
    <property type="project" value="TreeGrafter"/>
</dbReference>
<dbReference type="AlphaFoldDB" id="A0A922IE70"/>
<accession>A0A922IE70</accession>
<proteinExistence type="predicted"/>
<protein>
    <submittedName>
        <fullName evidence="5">Iron-sulfur clusters incorporation protein</fullName>
    </submittedName>
</protein>
<evidence type="ECO:0000313" key="6">
    <source>
        <dbReference type="Proteomes" id="UP000790347"/>
    </source>
</evidence>
<comment type="caution">
    <text evidence="5">The sequence shown here is derived from an EMBL/GenBank/DDBJ whole genome shotgun (WGS) entry which is preliminary data.</text>
</comment>
<dbReference type="PANTHER" id="PTHR22602:SF0">
    <property type="entry name" value="TRANSFERASE CAF17, MITOCHONDRIAL-RELATED"/>
    <property type="match status" value="1"/>
</dbReference>
<keyword evidence="6" id="KW-1185">Reference proteome</keyword>
<evidence type="ECO:0000256" key="2">
    <source>
        <dbReference type="ARBA" id="ARBA00022946"/>
    </source>
</evidence>
<dbReference type="Gene3D" id="3.30.1360.120">
    <property type="entry name" value="Probable tRNA modification gtpase trme, domain 1"/>
    <property type="match status" value="1"/>
</dbReference>
<keyword evidence="3" id="KW-0496">Mitochondrion</keyword>
<name>A0A922IE70_DERFA</name>
<keyword evidence="2" id="KW-0809">Transit peptide</keyword>
<evidence type="ECO:0000256" key="3">
    <source>
        <dbReference type="ARBA" id="ARBA00023128"/>
    </source>
</evidence>
<dbReference type="PANTHER" id="PTHR22602">
    <property type="entry name" value="TRANSFERASE CAF17, MITOCHONDRIAL-RELATED"/>
    <property type="match status" value="1"/>
</dbReference>
<dbReference type="InterPro" id="IPR045179">
    <property type="entry name" value="YgfZ/GcvT"/>
</dbReference>
<dbReference type="EMBL" id="ASGP02000001">
    <property type="protein sequence ID" value="KAH9529243.1"/>
    <property type="molecule type" value="Genomic_DNA"/>
</dbReference>
<reference evidence="5" key="1">
    <citation type="submission" date="2013-05" db="EMBL/GenBank/DDBJ databases">
        <authorList>
            <person name="Yim A.K.Y."/>
            <person name="Chan T.F."/>
            <person name="Ji K.M."/>
            <person name="Liu X.Y."/>
            <person name="Zhou J.W."/>
            <person name="Li R.Q."/>
            <person name="Yang K.Y."/>
            <person name="Li J."/>
            <person name="Li M."/>
            <person name="Law P.T.W."/>
            <person name="Wu Y.L."/>
            <person name="Cai Z.L."/>
            <person name="Qin H."/>
            <person name="Bao Y."/>
            <person name="Leung R.K.K."/>
            <person name="Ng P.K.S."/>
            <person name="Zou J."/>
            <person name="Zhong X.J."/>
            <person name="Ran P.X."/>
            <person name="Zhong N.S."/>
            <person name="Liu Z.G."/>
            <person name="Tsui S.K.W."/>
        </authorList>
    </citation>
    <scope>NUCLEOTIDE SEQUENCE</scope>
    <source>
        <strain evidence="5">Derf</strain>
        <tissue evidence="5">Whole organism</tissue>
    </source>
</reference>
<dbReference type="InterPro" id="IPR027266">
    <property type="entry name" value="TrmE/GcvT-like"/>
</dbReference>